<evidence type="ECO:0000259" key="2">
    <source>
        <dbReference type="SMART" id="SM00451"/>
    </source>
</evidence>
<sequence>MNYDDILKDDVCVGLENDDFSEYLNDEDEKAGNKKGNYTRNDSSYGGKGSGNYEADDYGPSGHEPQYTWGRGFGPNGPPFPTNNTRHNPIGFLIGCGVPRQSLRGLPRALLNLMEPQFCGVCNVKLENDNSTRLHYISKNHTRKQKTWLTQQGEHGPQRPKESAFKARELYCELCDVHITSKSHADSHYSGKAHRGVVEGRREIKNRYLLQRGMEGRLNSLIRREKKYLKFIVANEKSTPKPEPVKEVVLPDSELCCKICKITVTCIEQMTSHMNGKKHLSKEKQHILKMMKGVPENTSKFLTHSVPSTHYINVLNAQALKTRTLLMSLRKITLPKLQKLRHNMRVKMMIGVMEMAPGMSENTQYRLEEFTLWCAFTAAVFWKSAFIKM</sequence>
<dbReference type="InterPro" id="IPR003604">
    <property type="entry name" value="Matrin/U1-like-C_Znf_C2H2"/>
</dbReference>
<accession>A0A835L6D2</accession>
<feature type="region of interest" description="Disordered" evidence="1">
    <location>
        <begin position="24"/>
        <end position="63"/>
    </location>
</feature>
<reference evidence="3" key="1">
    <citation type="submission" date="2020-08" db="EMBL/GenBank/DDBJ databases">
        <title>Spodoptera exigua strain:BAW_Kor-Di-RS1 Genome sequencing and assembly.</title>
        <authorList>
            <person name="Kim J."/>
            <person name="Nam H.Y."/>
            <person name="Kwon M."/>
            <person name="Choi J.H."/>
            <person name="Cho S.R."/>
            <person name="Kim G.-H."/>
        </authorList>
    </citation>
    <scope>NUCLEOTIDE SEQUENCE</scope>
    <source>
        <strain evidence="3">BAW_Kor-Di-RS1</strain>
        <tissue evidence="3">Whole-body</tissue>
    </source>
</reference>
<dbReference type="InterPro" id="IPR013087">
    <property type="entry name" value="Znf_C2H2_type"/>
</dbReference>
<name>A0A835L6D2_SPOEX</name>
<dbReference type="InterPro" id="IPR036236">
    <property type="entry name" value="Znf_C2H2_sf"/>
</dbReference>
<dbReference type="GO" id="GO:0008270">
    <property type="term" value="F:zinc ion binding"/>
    <property type="evidence" value="ECO:0007669"/>
    <property type="project" value="InterPro"/>
</dbReference>
<dbReference type="PANTHER" id="PTHR46786:SF1">
    <property type="entry name" value="ZINC FINGER MATRIN-TYPE PROTEIN 3"/>
    <property type="match status" value="1"/>
</dbReference>
<dbReference type="SUPFAM" id="SSF57667">
    <property type="entry name" value="beta-beta-alpha zinc fingers"/>
    <property type="match status" value="3"/>
</dbReference>
<comment type="caution">
    <text evidence="3">The sequence shown here is derived from an EMBL/GenBank/DDBJ whole genome shotgun (WGS) entry which is preliminary data.</text>
</comment>
<dbReference type="EMBL" id="JACKWZ010000045">
    <property type="protein sequence ID" value="KAF9419219.1"/>
    <property type="molecule type" value="Genomic_DNA"/>
</dbReference>
<evidence type="ECO:0000313" key="3">
    <source>
        <dbReference type="EMBL" id="KAF9419219.1"/>
    </source>
</evidence>
<proteinExistence type="predicted"/>
<dbReference type="InterPro" id="IPR052644">
    <property type="entry name" value="ZMAT3"/>
</dbReference>
<dbReference type="Proteomes" id="UP000648187">
    <property type="component" value="Unassembled WGS sequence"/>
</dbReference>
<evidence type="ECO:0000256" key="1">
    <source>
        <dbReference type="SAM" id="MobiDB-lite"/>
    </source>
</evidence>
<dbReference type="PANTHER" id="PTHR46786">
    <property type="entry name" value="ZINC FINGER MATRIN-TYPE PROTEIN 3"/>
    <property type="match status" value="1"/>
</dbReference>
<dbReference type="SMART" id="SM00451">
    <property type="entry name" value="ZnF_U1"/>
    <property type="match status" value="3"/>
</dbReference>
<organism evidence="3 4">
    <name type="scientific">Spodoptera exigua</name>
    <name type="common">Beet armyworm</name>
    <name type="synonym">Noctua fulgens</name>
    <dbReference type="NCBI Taxonomy" id="7107"/>
    <lineage>
        <taxon>Eukaryota</taxon>
        <taxon>Metazoa</taxon>
        <taxon>Ecdysozoa</taxon>
        <taxon>Arthropoda</taxon>
        <taxon>Hexapoda</taxon>
        <taxon>Insecta</taxon>
        <taxon>Pterygota</taxon>
        <taxon>Neoptera</taxon>
        <taxon>Endopterygota</taxon>
        <taxon>Lepidoptera</taxon>
        <taxon>Glossata</taxon>
        <taxon>Ditrysia</taxon>
        <taxon>Noctuoidea</taxon>
        <taxon>Noctuidae</taxon>
        <taxon>Amphipyrinae</taxon>
        <taxon>Spodoptera</taxon>
    </lineage>
</organism>
<feature type="domain" description="U1-type" evidence="2">
    <location>
        <begin position="252"/>
        <end position="286"/>
    </location>
</feature>
<evidence type="ECO:0000313" key="4">
    <source>
        <dbReference type="Proteomes" id="UP000648187"/>
    </source>
</evidence>
<dbReference type="AlphaFoldDB" id="A0A835L6D2"/>
<dbReference type="Pfam" id="PF12874">
    <property type="entry name" value="zf-met"/>
    <property type="match status" value="2"/>
</dbReference>
<keyword evidence="4" id="KW-1185">Reference proteome</keyword>
<feature type="domain" description="U1-type" evidence="2">
    <location>
        <begin position="114"/>
        <end position="148"/>
    </location>
</feature>
<dbReference type="Gene3D" id="3.30.160.60">
    <property type="entry name" value="Classic Zinc Finger"/>
    <property type="match status" value="3"/>
</dbReference>
<protein>
    <recommendedName>
        <fullName evidence="2">U1-type domain-containing protein</fullName>
    </recommendedName>
</protein>
<feature type="domain" description="U1-type" evidence="2">
    <location>
        <begin position="167"/>
        <end position="201"/>
    </location>
</feature>
<gene>
    <name evidence="3" type="ORF">HW555_004146</name>
</gene>
<dbReference type="GO" id="GO:0003676">
    <property type="term" value="F:nucleic acid binding"/>
    <property type="evidence" value="ECO:0007669"/>
    <property type="project" value="InterPro"/>
</dbReference>